<dbReference type="EMBL" id="JACHLI010000001">
    <property type="protein sequence ID" value="MBB4861375.1"/>
    <property type="molecule type" value="Genomic_DNA"/>
</dbReference>
<evidence type="ECO:0000256" key="12">
    <source>
        <dbReference type="PROSITE-ProRule" id="PRU00560"/>
    </source>
</evidence>
<comment type="catalytic activity">
    <reaction evidence="11">
        <text>ATP + H2O = ADP + phosphate + H(+)</text>
        <dbReference type="Rhea" id="RHEA:13065"/>
        <dbReference type="ChEBI" id="CHEBI:15377"/>
        <dbReference type="ChEBI" id="CHEBI:15378"/>
        <dbReference type="ChEBI" id="CHEBI:30616"/>
        <dbReference type="ChEBI" id="CHEBI:43474"/>
        <dbReference type="ChEBI" id="CHEBI:456216"/>
        <dbReference type="EC" id="5.6.2.4"/>
    </reaction>
</comment>
<dbReference type="PROSITE" id="PS51217">
    <property type="entry name" value="UVRD_HELICASE_CTER"/>
    <property type="match status" value="1"/>
</dbReference>
<gene>
    <name evidence="16" type="ORF">HNP46_000186</name>
</gene>
<evidence type="ECO:0000313" key="16">
    <source>
        <dbReference type="EMBL" id="MBB4861375.1"/>
    </source>
</evidence>
<evidence type="ECO:0000259" key="15">
    <source>
        <dbReference type="PROSITE" id="PS51217"/>
    </source>
</evidence>
<dbReference type="RefSeq" id="WP_184585643.1">
    <property type="nucleotide sequence ID" value="NZ_JACHLI010000001.1"/>
</dbReference>
<sequence>MSKPQTTHEKLLQLPEEERRAYLLSDLNPEQYEAATTIEGAVLNLAPPGGGKTKTMTSRAANMLLSGILPSNLLMMTFTNEGAAELKTRLENMVGPNAQHITAGTFHSIIFRHILQNYADHEYLKSIDLNMAECVILDDKESKTLFDEAIKSLDETSQELLKESDWAKRIPKEMAAARAHGKDVERFKQDMLGNGDENEMLYRITVDVWRAYTKLCRDAGGIDFDDILVVAKNLLQKDPNVSFELAQKWKYIMLDEYQDTNPVQMKIVDEIAQHHGNLYAVGDDKQSIYGFRGSDIEVIMGFIRRYPHAKLIEMNRNYRSTPNILAAANALAACMTRKLGEGFMVPGDEKRWRDTQGQEVAMVSFERQQDEAEVVVAAIKRDIARGQKPKDIAILYRSRTCKDDIEKELVKQGVEYRISGDISFFQRAEVKNVVALLRTTYRPWDSMAVLRVLDNTSFGVSGMAAKKAMKPKAGEKGRTAMAYLEECATKVRADKTPTAVAEKVGPFIKSMRSIRQLAALGEDVEYLRGAFERLWQYYMLPNLKRAASKDDDAIDSAVESRMLNVQHLLDRFYGEVEKGRKPEDILDELSLLGEATRDNSANPDESIQLMTMHASKGKEFPHVYVVGFDRDSTPGEEPSEEDMEEERRIAFVGITRAMEKLVMTYPKLKYKHGGEVKTTASPWAIEIAEGTGKPIQNWRRPAPKRESSGPSVY</sequence>
<dbReference type="EC" id="5.6.2.4" evidence="9"/>
<evidence type="ECO:0000256" key="13">
    <source>
        <dbReference type="SAM" id="MobiDB-lite"/>
    </source>
</evidence>
<dbReference type="AlphaFoldDB" id="A0A7W7KF50"/>
<dbReference type="GO" id="GO:0016787">
    <property type="term" value="F:hydrolase activity"/>
    <property type="evidence" value="ECO:0007669"/>
    <property type="project" value="UniProtKB-UniRule"/>
</dbReference>
<dbReference type="InterPro" id="IPR013986">
    <property type="entry name" value="DExx_box_DNA_helicase_dom_sf"/>
</dbReference>
<organism evidence="16 17">
    <name type="scientific">Pseudomonas nitroreducens</name>
    <dbReference type="NCBI Taxonomy" id="46680"/>
    <lineage>
        <taxon>Bacteria</taxon>
        <taxon>Pseudomonadati</taxon>
        <taxon>Pseudomonadota</taxon>
        <taxon>Gammaproteobacteria</taxon>
        <taxon>Pseudomonadales</taxon>
        <taxon>Pseudomonadaceae</taxon>
        <taxon>Pseudomonas</taxon>
    </lineage>
</organism>
<dbReference type="Proteomes" id="UP000566995">
    <property type="component" value="Unassembled WGS sequence"/>
</dbReference>
<dbReference type="SUPFAM" id="SSF52540">
    <property type="entry name" value="P-loop containing nucleoside triphosphate hydrolases"/>
    <property type="match status" value="1"/>
</dbReference>
<evidence type="ECO:0000256" key="6">
    <source>
        <dbReference type="ARBA" id="ARBA00023125"/>
    </source>
</evidence>
<evidence type="ECO:0000256" key="7">
    <source>
        <dbReference type="ARBA" id="ARBA00023235"/>
    </source>
</evidence>
<dbReference type="GO" id="GO:0000725">
    <property type="term" value="P:recombinational repair"/>
    <property type="evidence" value="ECO:0007669"/>
    <property type="project" value="TreeGrafter"/>
</dbReference>
<keyword evidence="5 12" id="KW-0067">ATP-binding</keyword>
<keyword evidence="7" id="KW-0413">Isomerase</keyword>
<dbReference type="Pfam" id="PF13361">
    <property type="entry name" value="UvrD_C"/>
    <property type="match status" value="1"/>
</dbReference>
<feature type="region of interest" description="Disordered" evidence="13">
    <location>
        <begin position="688"/>
        <end position="713"/>
    </location>
</feature>
<dbReference type="PROSITE" id="PS51198">
    <property type="entry name" value="UVRD_HELICASE_ATP_BIND"/>
    <property type="match status" value="1"/>
</dbReference>
<dbReference type="PANTHER" id="PTHR11070:SF2">
    <property type="entry name" value="ATP-DEPENDENT DNA HELICASE SRS2"/>
    <property type="match status" value="1"/>
</dbReference>
<evidence type="ECO:0000256" key="1">
    <source>
        <dbReference type="ARBA" id="ARBA00009922"/>
    </source>
</evidence>
<evidence type="ECO:0000256" key="9">
    <source>
        <dbReference type="ARBA" id="ARBA00034808"/>
    </source>
</evidence>
<dbReference type="Pfam" id="PF00580">
    <property type="entry name" value="UvrD-helicase"/>
    <property type="match status" value="1"/>
</dbReference>
<dbReference type="InterPro" id="IPR014017">
    <property type="entry name" value="DNA_helicase_UvrD-like_C"/>
</dbReference>
<dbReference type="GO" id="GO:0043138">
    <property type="term" value="F:3'-5' DNA helicase activity"/>
    <property type="evidence" value="ECO:0007669"/>
    <property type="project" value="UniProtKB-EC"/>
</dbReference>
<evidence type="ECO:0000313" key="17">
    <source>
        <dbReference type="Proteomes" id="UP000566995"/>
    </source>
</evidence>
<keyword evidence="4 12" id="KW-0347">Helicase</keyword>
<dbReference type="PANTHER" id="PTHR11070">
    <property type="entry name" value="UVRD / RECB / PCRA DNA HELICASE FAMILY MEMBER"/>
    <property type="match status" value="1"/>
</dbReference>
<comment type="similarity">
    <text evidence="1">Belongs to the helicase family. UvrD subfamily.</text>
</comment>
<evidence type="ECO:0000256" key="2">
    <source>
        <dbReference type="ARBA" id="ARBA00022741"/>
    </source>
</evidence>
<reference evidence="16 17" key="1">
    <citation type="submission" date="2020-08" db="EMBL/GenBank/DDBJ databases">
        <title>Functional genomics of gut bacteria from endangered species of beetles.</title>
        <authorList>
            <person name="Carlos-Shanley C."/>
        </authorList>
    </citation>
    <scope>NUCLEOTIDE SEQUENCE [LARGE SCALE GENOMIC DNA]</scope>
    <source>
        <strain evidence="16 17">S00179</strain>
    </source>
</reference>
<dbReference type="Gene3D" id="1.10.10.160">
    <property type="match status" value="1"/>
</dbReference>
<dbReference type="CDD" id="cd17932">
    <property type="entry name" value="DEXQc_UvrD"/>
    <property type="match status" value="1"/>
</dbReference>
<evidence type="ECO:0000256" key="5">
    <source>
        <dbReference type="ARBA" id="ARBA00022840"/>
    </source>
</evidence>
<evidence type="ECO:0000256" key="3">
    <source>
        <dbReference type="ARBA" id="ARBA00022801"/>
    </source>
</evidence>
<feature type="domain" description="UvrD-like helicase C-terminal" evidence="15">
    <location>
        <begin position="322"/>
        <end position="617"/>
    </location>
</feature>
<feature type="domain" description="UvrD-like helicase ATP-binding" evidence="14">
    <location>
        <begin position="25"/>
        <end position="321"/>
    </location>
</feature>
<keyword evidence="3 12" id="KW-0378">Hydrolase</keyword>
<dbReference type="Gene3D" id="3.40.50.300">
    <property type="entry name" value="P-loop containing nucleotide triphosphate hydrolases"/>
    <property type="match status" value="2"/>
</dbReference>
<evidence type="ECO:0000256" key="8">
    <source>
        <dbReference type="ARBA" id="ARBA00034617"/>
    </source>
</evidence>
<dbReference type="GO" id="GO:0005524">
    <property type="term" value="F:ATP binding"/>
    <property type="evidence" value="ECO:0007669"/>
    <property type="project" value="UniProtKB-UniRule"/>
</dbReference>
<comment type="catalytic activity">
    <reaction evidence="8">
        <text>Couples ATP hydrolysis with the unwinding of duplex DNA by translocating in the 3'-5' direction.</text>
        <dbReference type="EC" id="5.6.2.4"/>
    </reaction>
</comment>
<dbReference type="InterPro" id="IPR027417">
    <property type="entry name" value="P-loop_NTPase"/>
</dbReference>
<evidence type="ECO:0000256" key="11">
    <source>
        <dbReference type="ARBA" id="ARBA00048988"/>
    </source>
</evidence>
<dbReference type="InterPro" id="IPR000212">
    <property type="entry name" value="DNA_helicase_UvrD/REP"/>
</dbReference>
<accession>A0A7W7KF50</accession>
<feature type="binding site" evidence="12">
    <location>
        <begin position="46"/>
        <end position="53"/>
    </location>
    <ligand>
        <name>ATP</name>
        <dbReference type="ChEBI" id="CHEBI:30616"/>
    </ligand>
</feature>
<evidence type="ECO:0000256" key="4">
    <source>
        <dbReference type="ARBA" id="ARBA00022806"/>
    </source>
</evidence>
<dbReference type="Gene3D" id="1.10.486.10">
    <property type="entry name" value="PCRA, domain 4"/>
    <property type="match status" value="1"/>
</dbReference>
<name>A0A7W7KF50_PSENT</name>
<protein>
    <recommendedName>
        <fullName evidence="9">DNA 3'-5' helicase</fullName>
        <ecNumber evidence="9">5.6.2.4</ecNumber>
    </recommendedName>
    <alternativeName>
        <fullName evidence="10">DNA 3'-5' helicase II</fullName>
    </alternativeName>
</protein>
<dbReference type="GO" id="GO:0003677">
    <property type="term" value="F:DNA binding"/>
    <property type="evidence" value="ECO:0007669"/>
    <property type="project" value="UniProtKB-KW"/>
</dbReference>
<proteinExistence type="inferred from homology"/>
<keyword evidence="6" id="KW-0238">DNA-binding</keyword>
<comment type="caution">
    <text evidence="16">The sequence shown here is derived from an EMBL/GenBank/DDBJ whole genome shotgun (WGS) entry which is preliminary data.</text>
</comment>
<evidence type="ECO:0000256" key="10">
    <source>
        <dbReference type="ARBA" id="ARBA00034923"/>
    </source>
</evidence>
<dbReference type="InterPro" id="IPR014016">
    <property type="entry name" value="UvrD-like_ATP-bd"/>
</dbReference>
<evidence type="ECO:0000259" key="14">
    <source>
        <dbReference type="PROSITE" id="PS51198"/>
    </source>
</evidence>
<keyword evidence="2 12" id="KW-0547">Nucleotide-binding</keyword>